<comment type="subcellular location">
    <subcellularLocation>
        <location evidence="1">Secreted</location>
        <location evidence="1">Extracellular space</location>
        <location evidence="1">Extracellular matrix</location>
    </subcellularLocation>
</comment>
<evidence type="ECO:0000256" key="1">
    <source>
        <dbReference type="ARBA" id="ARBA00004498"/>
    </source>
</evidence>
<dbReference type="Gene3D" id="3.10.100.10">
    <property type="entry name" value="Mannose-Binding Protein A, subunit A"/>
    <property type="match status" value="2"/>
</dbReference>
<dbReference type="GO" id="GO:0005540">
    <property type="term" value="F:hyaluronic acid binding"/>
    <property type="evidence" value="ECO:0007669"/>
    <property type="project" value="InterPro"/>
</dbReference>
<dbReference type="InterPro" id="IPR036179">
    <property type="entry name" value="Ig-like_dom_sf"/>
</dbReference>
<evidence type="ECO:0000256" key="8">
    <source>
        <dbReference type="ARBA" id="ARBA00022974"/>
    </source>
</evidence>
<keyword evidence="4" id="KW-0245">EGF-like domain</keyword>
<dbReference type="PANTHER" id="PTHR22804">
    <property type="entry name" value="AGGRECAN/VERSICAN PROTEOGLYCAN"/>
    <property type="match status" value="1"/>
</dbReference>
<dbReference type="Ensembl" id="ENSNFUT00015030318.1">
    <property type="protein sequence ID" value="ENSNFUP00015029023.1"/>
    <property type="gene ID" value="ENSNFUG00015014061.1"/>
</dbReference>
<dbReference type="PRINTS" id="PR01265">
    <property type="entry name" value="LINKMODULE"/>
</dbReference>
<dbReference type="PROSITE" id="PS50835">
    <property type="entry name" value="IG_LIKE"/>
    <property type="match status" value="1"/>
</dbReference>
<evidence type="ECO:0000256" key="6">
    <source>
        <dbReference type="ARBA" id="ARBA00022737"/>
    </source>
</evidence>
<evidence type="ECO:0000256" key="5">
    <source>
        <dbReference type="ARBA" id="ARBA00022729"/>
    </source>
</evidence>
<accession>A0A8C6LZM7</accession>
<dbReference type="Gene3D" id="2.60.40.10">
    <property type="entry name" value="Immunoglobulins"/>
    <property type="match status" value="1"/>
</dbReference>
<dbReference type="SMART" id="SM00445">
    <property type="entry name" value="LINK"/>
    <property type="match status" value="2"/>
</dbReference>
<evidence type="ECO:0000259" key="13">
    <source>
        <dbReference type="PROSITE" id="PS50835"/>
    </source>
</evidence>
<dbReference type="SUPFAM" id="SSF56436">
    <property type="entry name" value="C-type lectin-like"/>
    <property type="match status" value="2"/>
</dbReference>
<reference evidence="15" key="1">
    <citation type="submission" date="2014-08" db="EMBL/GenBank/DDBJ databases">
        <authorList>
            <person name="Senf B."/>
            <person name="Petzold A."/>
            <person name="Downie B.R."/>
            <person name="Koch P."/>
            <person name="Platzer M."/>
        </authorList>
    </citation>
    <scope>NUCLEOTIDE SEQUENCE [LARGE SCALE GENOMIC DNA]</scope>
    <source>
        <strain evidence="15">GRZ</strain>
    </source>
</reference>
<keyword evidence="10" id="KW-0325">Glycoprotein</keyword>
<evidence type="ECO:0000256" key="11">
    <source>
        <dbReference type="ARBA" id="ARBA00023319"/>
    </source>
</evidence>
<keyword evidence="16" id="KW-1185">Reference proteome</keyword>
<feature type="disulfide bond" evidence="12">
    <location>
        <begin position="204"/>
        <end position="225"/>
    </location>
</feature>
<evidence type="ECO:0000256" key="2">
    <source>
        <dbReference type="ARBA" id="ARBA00022525"/>
    </source>
</evidence>
<dbReference type="GeneTree" id="ENSGT00940000156102"/>
<keyword evidence="3" id="KW-0272">Extracellular matrix</keyword>
<dbReference type="PROSITE" id="PS01241">
    <property type="entry name" value="LINK_1"/>
    <property type="match status" value="2"/>
</dbReference>
<dbReference type="GO" id="GO:0005615">
    <property type="term" value="C:extracellular space"/>
    <property type="evidence" value="ECO:0007669"/>
    <property type="project" value="TreeGrafter"/>
</dbReference>
<dbReference type="GO" id="GO:0007155">
    <property type="term" value="P:cell adhesion"/>
    <property type="evidence" value="ECO:0007669"/>
    <property type="project" value="InterPro"/>
</dbReference>
<feature type="domain" description="Ig-like" evidence="13">
    <location>
        <begin position="48"/>
        <end position="156"/>
    </location>
</feature>
<dbReference type="FunFam" id="3.10.100.10:FF:000011">
    <property type="entry name" value="Aggrecan core protein"/>
    <property type="match status" value="1"/>
</dbReference>
<dbReference type="PROSITE" id="PS50963">
    <property type="entry name" value="LINK_2"/>
    <property type="match status" value="2"/>
</dbReference>
<dbReference type="SUPFAM" id="SSF48726">
    <property type="entry name" value="Immunoglobulin"/>
    <property type="match status" value="1"/>
</dbReference>
<feature type="disulfide bond" evidence="12">
    <location>
        <begin position="302"/>
        <end position="323"/>
    </location>
</feature>
<dbReference type="InterPro" id="IPR016187">
    <property type="entry name" value="CTDL_fold"/>
</dbReference>
<dbReference type="SMART" id="SM00409">
    <property type="entry name" value="IG"/>
    <property type="match status" value="1"/>
</dbReference>
<sequence>MLFLFFPQQMILNIKHILWLCYYLCEVATASSSLTIIKPVTGVLSGKVNLPCFFSTIPTSNPAVSPNGLISSQDFLRIKWVKIVGGVQSTVLVAQNGVIKIGSSYRNRVSVPSHPEVVGDASLTMVKLRASDAGTYLCEVMYGIADTRDTVDLDISGVVFHYRPNTGRYALNYQEAVKTCQNIGATIATYGQLRAAYEDGYDQCDAGWLSDQTVRYPITRPRDRCHGDLPGKPGIRSYGVRDPLETYDVYCYVDRLDGEVFFAPGGHKMTFDQAREECAKHNAVLANTGHLHAAWRKGLDRCDYGWLSDGSVRHPIAVARHKCGGGLLGVRTMYRFSNQTGFPRPTRKFGAYCFNGNIFFLISPFNTF</sequence>
<dbReference type="GO" id="GO:0002052">
    <property type="term" value="P:positive regulation of neuroblast proliferation"/>
    <property type="evidence" value="ECO:0007669"/>
    <property type="project" value="TreeGrafter"/>
</dbReference>
<dbReference type="GO" id="GO:0010001">
    <property type="term" value="P:glial cell differentiation"/>
    <property type="evidence" value="ECO:0007669"/>
    <property type="project" value="TreeGrafter"/>
</dbReference>
<dbReference type="InterPro" id="IPR000538">
    <property type="entry name" value="Link_dom"/>
</dbReference>
<dbReference type="InterPro" id="IPR007110">
    <property type="entry name" value="Ig-like_dom"/>
</dbReference>
<keyword evidence="8" id="KW-0654">Proteoglycan</keyword>
<dbReference type="InterPro" id="IPR050691">
    <property type="entry name" value="Hyaluronan_bind_Proteoglycan"/>
</dbReference>
<dbReference type="Pfam" id="PF07686">
    <property type="entry name" value="V-set"/>
    <property type="match status" value="1"/>
</dbReference>
<reference evidence="15" key="2">
    <citation type="submission" date="2025-08" db="UniProtKB">
        <authorList>
            <consortium name="Ensembl"/>
        </authorList>
    </citation>
    <scope>IDENTIFICATION</scope>
</reference>
<dbReference type="Pfam" id="PF00193">
    <property type="entry name" value="Xlink"/>
    <property type="match status" value="2"/>
</dbReference>
<keyword evidence="6" id="KW-0677">Repeat</keyword>
<dbReference type="CDD" id="cd03517">
    <property type="entry name" value="Link_domain_CSPGs_modules_1_3"/>
    <property type="match status" value="1"/>
</dbReference>
<dbReference type="GO" id="GO:0007417">
    <property type="term" value="P:central nervous system development"/>
    <property type="evidence" value="ECO:0007669"/>
    <property type="project" value="TreeGrafter"/>
</dbReference>
<keyword evidence="5" id="KW-0732">Signal</keyword>
<keyword evidence="9 12" id="KW-1015">Disulfide bond</keyword>
<name>A0A8C6LZM7_NOTFU</name>
<dbReference type="InterPro" id="IPR003599">
    <property type="entry name" value="Ig_sub"/>
</dbReference>
<dbReference type="CDD" id="cd03520">
    <property type="entry name" value="Link_domain_CSPGs_modules_2_4"/>
    <property type="match status" value="1"/>
</dbReference>
<evidence type="ECO:0000256" key="7">
    <source>
        <dbReference type="ARBA" id="ARBA00022837"/>
    </source>
</evidence>
<dbReference type="GO" id="GO:0045202">
    <property type="term" value="C:synapse"/>
    <property type="evidence" value="ECO:0007669"/>
    <property type="project" value="TreeGrafter"/>
</dbReference>
<dbReference type="InterPro" id="IPR016186">
    <property type="entry name" value="C-type_lectin-like/link_sf"/>
</dbReference>
<keyword evidence="7" id="KW-0106">Calcium</keyword>
<feature type="domain" description="Link" evidence="14">
    <location>
        <begin position="256"/>
        <end position="355"/>
    </location>
</feature>
<organism evidence="15 16">
    <name type="scientific">Nothobranchius furzeri</name>
    <name type="common">Turquoise killifish</name>
    <dbReference type="NCBI Taxonomy" id="105023"/>
    <lineage>
        <taxon>Eukaryota</taxon>
        <taxon>Metazoa</taxon>
        <taxon>Chordata</taxon>
        <taxon>Craniata</taxon>
        <taxon>Vertebrata</taxon>
        <taxon>Euteleostomi</taxon>
        <taxon>Actinopterygii</taxon>
        <taxon>Neopterygii</taxon>
        <taxon>Teleostei</taxon>
        <taxon>Neoteleostei</taxon>
        <taxon>Acanthomorphata</taxon>
        <taxon>Ovalentaria</taxon>
        <taxon>Atherinomorphae</taxon>
        <taxon>Cyprinodontiformes</taxon>
        <taxon>Nothobranchiidae</taxon>
        <taxon>Nothobranchius</taxon>
    </lineage>
</organism>
<dbReference type="PANTHER" id="PTHR22804:SF6">
    <property type="entry name" value="VERSICAN CORE PROTEIN"/>
    <property type="match status" value="1"/>
</dbReference>
<evidence type="ECO:0000256" key="12">
    <source>
        <dbReference type="PROSITE-ProRule" id="PRU00323"/>
    </source>
</evidence>
<proteinExistence type="predicted"/>
<dbReference type="AlphaFoldDB" id="A0A8C6LZM7"/>
<dbReference type="GO" id="GO:0072534">
    <property type="term" value="C:perineuronal net"/>
    <property type="evidence" value="ECO:0007669"/>
    <property type="project" value="TreeGrafter"/>
</dbReference>
<dbReference type="FunFam" id="3.10.100.10:FF:000002">
    <property type="entry name" value="Hyaluronan proteoglycan link protein 1"/>
    <property type="match status" value="1"/>
</dbReference>
<evidence type="ECO:0000256" key="3">
    <source>
        <dbReference type="ARBA" id="ARBA00022530"/>
    </source>
</evidence>
<feature type="domain" description="Link" evidence="14">
    <location>
        <begin position="158"/>
        <end position="253"/>
    </location>
</feature>
<evidence type="ECO:0000313" key="16">
    <source>
        <dbReference type="Proteomes" id="UP000694548"/>
    </source>
</evidence>
<dbReference type="Proteomes" id="UP000694548">
    <property type="component" value="Chromosome sgr18"/>
</dbReference>
<evidence type="ECO:0000256" key="9">
    <source>
        <dbReference type="ARBA" id="ARBA00023157"/>
    </source>
</evidence>
<comment type="caution">
    <text evidence="12">Lacks conserved residue(s) required for the propagation of feature annotation.</text>
</comment>
<evidence type="ECO:0000259" key="14">
    <source>
        <dbReference type="PROSITE" id="PS50963"/>
    </source>
</evidence>
<protein>
    <submittedName>
        <fullName evidence="15">Versican a</fullName>
    </submittedName>
</protein>
<evidence type="ECO:0000256" key="4">
    <source>
        <dbReference type="ARBA" id="ARBA00022536"/>
    </source>
</evidence>
<dbReference type="GO" id="GO:0001501">
    <property type="term" value="P:skeletal system development"/>
    <property type="evidence" value="ECO:0007669"/>
    <property type="project" value="TreeGrafter"/>
</dbReference>
<evidence type="ECO:0000256" key="10">
    <source>
        <dbReference type="ARBA" id="ARBA00023180"/>
    </source>
</evidence>
<dbReference type="SMART" id="SM00406">
    <property type="entry name" value="IGv"/>
    <property type="match status" value="1"/>
</dbReference>
<dbReference type="InterPro" id="IPR013106">
    <property type="entry name" value="Ig_V-set"/>
</dbReference>
<evidence type="ECO:0000313" key="15">
    <source>
        <dbReference type="Ensembl" id="ENSNFUP00015029023.1"/>
    </source>
</evidence>
<keyword evidence="2" id="KW-0964">Secreted</keyword>
<reference evidence="15" key="3">
    <citation type="submission" date="2025-09" db="UniProtKB">
        <authorList>
            <consortium name="Ensembl"/>
        </authorList>
    </citation>
    <scope>IDENTIFICATION</scope>
</reference>
<keyword evidence="11" id="KW-0393">Immunoglobulin domain</keyword>
<dbReference type="InterPro" id="IPR013783">
    <property type="entry name" value="Ig-like_fold"/>
</dbReference>